<evidence type="ECO:0000313" key="2">
    <source>
        <dbReference type="EMBL" id="KAF2880588.1"/>
    </source>
</evidence>
<keyword evidence="3" id="KW-1185">Reference proteome</keyword>
<evidence type="ECO:0000256" key="1">
    <source>
        <dbReference type="SAM" id="MobiDB-lite"/>
    </source>
</evidence>
<dbReference type="Proteomes" id="UP000801492">
    <property type="component" value="Unassembled WGS sequence"/>
</dbReference>
<sequence length="80" mass="8864">MLSLPPRSSQKTQPLDRIFLKQFKNFYDEGADNWTACHPGPTLQLRDAVAEICQNEEPQEGAVTEKTKNGPSSLSGTTSR</sequence>
<feature type="compositionally biased region" description="Polar residues" evidence="1">
    <location>
        <begin position="69"/>
        <end position="80"/>
    </location>
</feature>
<dbReference type="EMBL" id="VTPC01090943">
    <property type="protein sequence ID" value="KAF2880588.1"/>
    <property type="molecule type" value="Genomic_DNA"/>
</dbReference>
<dbReference type="OrthoDB" id="8187571at2759"/>
<name>A0A8K0FZS9_IGNLU</name>
<accession>A0A8K0FZS9</accession>
<dbReference type="AlphaFoldDB" id="A0A8K0FZS9"/>
<organism evidence="2 3">
    <name type="scientific">Ignelater luminosus</name>
    <name type="common">Cucubano</name>
    <name type="synonym">Pyrophorus luminosus</name>
    <dbReference type="NCBI Taxonomy" id="2038154"/>
    <lineage>
        <taxon>Eukaryota</taxon>
        <taxon>Metazoa</taxon>
        <taxon>Ecdysozoa</taxon>
        <taxon>Arthropoda</taxon>
        <taxon>Hexapoda</taxon>
        <taxon>Insecta</taxon>
        <taxon>Pterygota</taxon>
        <taxon>Neoptera</taxon>
        <taxon>Endopterygota</taxon>
        <taxon>Coleoptera</taxon>
        <taxon>Polyphaga</taxon>
        <taxon>Elateriformia</taxon>
        <taxon>Elateroidea</taxon>
        <taxon>Elateridae</taxon>
        <taxon>Agrypninae</taxon>
        <taxon>Pyrophorini</taxon>
        <taxon>Ignelater</taxon>
    </lineage>
</organism>
<feature type="region of interest" description="Disordered" evidence="1">
    <location>
        <begin position="56"/>
        <end position="80"/>
    </location>
</feature>
<reference evidence="2" key="1">
    <citation type="submission" date="2019-08" db="EMBL/GenBank/DDBJ databases">
        <title>The genome of the North American firefly Photinus pyralis.</title>
        <authorList>
            <consortium name="Photinus pyralis genome working group"/>
            <person name="Fallon T.R."/>
            <person name="Sander Lower S.E."/>
            <person name="Weng J.-K."/>
        </authorList>
    </citation>
    <scope>NUCLEOTIDE SEQUENCE</scope>
    <source>
        <strain evidence="2">TRF0915ILg1</strain>
        <tissue evidence="2">Whole body</tissue>
    </source>
</reference>
<proteinExistence type="predicted"/>
<gene>
    <name evidence="2" type="ORF">ILUMI_25585</name>
</gene>
<protein>
    <submittedName>
        <fullName evidence="2">Uncharacterized protein</fullName>
    </submittedName>
</protein>
<comment type="caution">
    <text evidence="2">The sequence shown here is derived from an EMBL/GenBank/DDBJ whole genome shotgun (WGS) entry which is preliminary data.</text>
</comment>
<evidence type="ECO:0000313" key="3">
    <source>
        <dbReference type="Proteomes" id="UP000801492"/>
    </source>
</evidence>